<dbReference type="InterPro" id="IPR012910">
    <property type="entry name" value="Plug_dom"/>
</dbReference>
<dbReference type="InterPro" id="IPR000531">
    <property type="entry name" value="Beta-barrel_TonB"/>
</dbReference>
<keyword evidence="2 11" id="KW-0813">Transport</keyword>
<comment type="similarity">
    <text evidence="11 12">Belongs to the TonB-dependent receptor family.</text>
</comment>
<accession>A0ABT0B5N9</accession>
<keyword evidence="6" id="KW-0408">Iron</keyword>
<evidence type="ECO:0000256" key="7">
    <source>
        <dbReference type="ARBA" id="ARBA00023065"/>
    </source>
</evidence>
<dbReference type="InterPro" id="IPR036942">
    <property type="entry name" value="Beta-barrel_TonB_sf"/>
</dbReference>
<dbReference type="PANTHER" id="PTHR32552:SF81">
    <property type="entry name" value="TONB-DEPENDENT OUTER MEMBRANE RECEPTOR"/>
    <property type="match status" value="1"/>
</dbReference>
<evidence type="ECO:0000256" key="11">
    <source>
        <dbReference type="PROSITE-ProRule" id="PRU01360"/>
    </source>
</evidence>
<keyword evidence="4" id="KW-0410">Iron transport</keyword>
<keyword evidence="13" id="KW-0732">Signal</keyword>
<gene>
    <name evidence="16" type="ORF">MTR64_16610</name>
</gene>
<sequence>MLRHKKCLLASSALAWLAFAPHTALAQDSGRNGEEVRERGFTNQDIIVTARKVAENQQDVPVSITAFNGDTLEQRQIVGTTDLGKVTPNLEFTNNAPLAGNNNSSQVFIRGIGQIDGRSNVDPGVGLYVDDVYLGQSVGGAMTFRDIASVQILRGPQGTLFGRNTIGGAIVIATRDPKHEFNGEAEVGVGSDNLFEAFAAMDLPIVDTLAARITAGGKRQDGYVKRLYDGTKLGDTNTYSLTGKLLWEPDPAVTVRAKFDYTKADEHGAPLVFAAYNNNTDPTAIGVGAPESAGFMGAYQSVLSGCTQAFFVPGGGPGGIVLYAPGFDTSLFDSVPGVSWSATANGGAGAFVKTYGGPPEGYTAENKDPRCANNQWAAGPFANNGTGPVGSTLEAWGGSLNVEFDASDAITFKSITAYRKLNWTGKRDGDNTPFTILHTDYNSRGHQFSQELQGIYETERLTGVVGLYYFKQKVKDILTVALGERASLDSDNNIIKNHSWAAFTQWTGHLTDRLSVTGGIRYTEETKGSIPEQFDYASLAATDDTPGVLTPDEYYLAPILYEVTFKSTTVEGSVDYQWSDSFLTYARFAQGFKGGGWNSSFNVPQSQAALDNFHDFAPEKANSYEVGFKSDLFGKTLRFNASAFLTKYKDLQFLFRAGPAPYLLNAGKATIKGVEAELNWVPNSHWLIQGGVSYLENSIDTVVDLSGLGVSTPISTSNKLPYAPKFKWNLGVGYNTDVGHFSISPRADLSYRTKTYFDTANTPEISQLKDVLTVDASIRFESLDDPWVLTLSVQNLTDKLYPTAGNSSLTSGTGYAEIAYARPRQFMARLSVDF</sequence>
<comment type="caution">
    <text evidence="16">The sequence shown here is derived from an EMBL/GenBank/DDBJ whole genome shotgun (WGS) entry which is preliminary data.</text>
</comment>
<dbReference type="SUPFAM" id="SSF56935">
    <property type="entry name" value="Porins"/>
    <property type="match status" value="1"/>
</dbReference>
<evidence type="ECO:0000256" key="13">
    <source>
        <dbReference type="SAM" id="SignalP"/>
    </source>
</evidence>
<evidence type="ECO:0000256" key="5">
    <source>
        <dbReference type="ARBA" id="ARBA00022692"/>
    </source>
</evidence>
<keyword evidence="10 11" id="KW-0998">Cell outer membrane</keyword>
<evidence type="ECO:0000256" key="9">
    <source>
        <dbReference type="ARBA" id="ARBA00023136"/>
    </source>
</evidence>
<comment type="subcellular location">
    <subcellularLocation>
        <location evidence="1 11">Cell outer membrane</location>
        <topology evidence="1 11">Multi-pass membrane protein</topology>
    </subcellularLocation>
</comment>
<keyword evidence="17" id="KW-1185">Reference proteome</keyword>
<dbReference type="PROSITE" id="PS52016">
    <property type="entry name" value="TONB_DEPENDENT_REC_3"/>
    <property type="match status" value="1"/>
</dbReference>
<feature type="domain" description="TonB-dependent receptor plug" evidence="15">
    <location>
        <begin position="57"/>
        <end position="169"/>
    </location>
</feature>
<keyword evidence="9 11" id="KW-0472">Membrane</keyword>
<dbReference type="Pfam" id="PF00593">
    <property type="entry name" value="TonB_dep_Rec_b-barrel"/>
    <property type="match status" value="1"/>
</dbReference>
<evidence type="ECO:0000256" key="4">
    <source>
        <dbReference type="ARBA" id="ARBA00022496"/>
    </source>
</evidence>
<dbReference type="Gene3D" id="2.40.170.20">
    <property type="entry name" value="TonB-dependent receptor, beta-barrel domain"/>
    <property type="match status" value="2"/>
</dbReference>
<reference evidence="16" key="1">
    <citation type="submission" date="2022-03" db="EMBL/GenBank/DDBJ databases">
        <title>Identification of a novel bacterium isolated from mangrove sediments.</title>
        <authorList>
            <person name="Pan X."/>
        </authorList>
    </citation>
    <scope>NUCLEOTIDE SEQUENCE</scope>
    <source>
        <strain evidence="16">B2580</strain>
    </source>
</reference>
<dbReference type="InterPro" id="IPR039426">
    <property type="entry name" value="TonB-dep_rcpt-like"/>
</dbReference>
<evidence type="ECO:0000256" key="3">
    <source>
        <dbReference type="ARBA" id="ARBA00022452"/>
    </source>
</evidence>
<keyword evidence="7" id="KW-0406">Ion transport</keyword>
<dbReference type="RefSeq" id="WP_243995592.1">
    <property type="nucleotide sequence ID" value="NZ_JALHLE010000029.1"/>
</dbReference>
<dbReference type="EMBL" id="JALHLE010000029">
    <property type="protein sequence ID" value="MCJ2180195.1"/>
    <property type="molecule type" value="Genomic_DNA"/>
</dbReference>
<evidence type="ECO:0000256" key="8">
    <source>
        <dbReference type="ARBA" id="ARBA00023077"/>
    </source>
</evidence>
<evidence type="ECO:0000313" key="17">
    <source>
        <dbReference type="Proteomes" id="UP001162880"/>
    </source>
</evidence>
<proteinExistence type="inferred from homology"/>
<evidence type="ECO:0000256" key="10">
    <source>
        <dbReference type="ARBA" id="ARBA00023237"/>
    </source>
</evidence>
<dbReference type="Pfam" id="PF07715">
    <property type="entry name" value="Plug"/>
    <property type="match status" value="1"/>
</dbReference>
<dbReference type="Proteomes" id="UP001162880">
    <property type="component" value="Unassembled WGS sequence"/>
</dbReference>
<feature type="signal peptide" evidence="13">
    <location>
        <begin position="1"/>
        <end position="26"/>
    </location>
</feature>
<evidence type="ECO:0000256" key="6">
    <source>
        <dbReference type="ARBA" id="ARBA00023004"/>
    </source>
</evidence>
<name>A0ABT0B5N9_9SPHN</name>
<protein>
    <submittedName>
        <fullName evidence="16">TonB-dependent receptor</fullName>
    </submittedName>
</protein>
<keyword evidence="8 12" id="KW-0798">TonB box</keyword>
<evidence type="ECO:0000256" key="1">
    <source>
        <dbReference type="ARBA" id="ARBA00004571"/>
    </source>
</evidence>
<dbReference type="PANTHER" id="PTHR32552">
    <property type="entry name" value="FERRICHROME IRON RECEPTOR-RELATED"/>
    <property type="match status" value="1"/>
</dbReference>
<organism evidence="16 17">
    <name type="scientific">Novosphingobium album</name>
    <name type="common">ex Hu et al. 2023</name>
    <dbReference type="NCBI Taxonomy" id="2930093"/>
    <lineage>
        <taxon>Bacteria</taxon>
        <taxon>Pseudomonadati</taxon>
        <taxon>Pseudomonadota</taxon>
        <taxon>Alphaproteobacteria</taxon>
        <taxon>Sphingomonadales</taxon>
        <taxon>Sphingomonadaceae</taxon>
        <taxon>Novosphingobium</taxon>
    </lineage>
</organism>
<evidence type="ECO:0000256" key="12">
    <source>
        <dbReference type="RuleBase" id="RU003357"/>
    </source>
</evidence>
<keyword evidence="16" id="KW-0675">Receptor</keyword>
<feature type="chain" id="PRO_5045287272" evidence="13">
    <location>
        <begin position="27"/>
        <end position="834"/>
    </location>
</feature>
<feature type="domain" description="TonB-dependent receptor-like beta-barrel" evidence="14">
    <location>
        <begin position="348"/>
        <end position="796"/>
    </location>
</feature>
<keyword evidence="5 11" id="KW-0812">Transmembrane</keyword>
<evidence type="ECO:0000256" key="2">
    <source>
        <dbReference type="ARBA" id="ARBA00022448"/>
    </source>
</evidence>
<keyword evidence="3 11" id="KW-1134">Transmembrane beta strand</keyword>
<evidence type="ECO:0000259" key="15">
    <source>
        <dbReference type="Pfam" id="PF07715"/>
    </source>
</evidence>
<evidence type="ECO:0000259" key="14">
    <source>
        <dbReference type="Pfam" id="PF00593"/>
    </source>
</evidence>
<evidence type="ECO:0000313" key="16">
    <source>
        <dbReference type="EMBL" id="MCJ2180195.1"/>
    </source>
</evidence>